<dbReference type="RefSeq" id="XP_032824895.1">
    <property type="nucleotide sequence ID" value="XM_032969004.1"/>
</dbReference>
<feature type="compositionally biased region" description="Low complexity" evidence="4">
    <location>
        <begin position="631"/>
        <end position="661"/>
    </location>
</feature>
<feature type="compositionally biased region" description="Low complexity" evidence="4">
    <location>
        <begin position="398"/>
        <end position="408"/>
    </location>
</feature>
<feature type="compositionally biased region" description="Basic and acidic residues" evidence="4">
    <location>
        <begin position="786"/>
        <end position="796"/>
    </location>
</feature>
<dbReference type="Pfam" id="PF00443">
    <property type="entry name" value="UCH"/>
    <property type="match status" value="1"/>
</dbReference>
<dbReference type="GO" id="GO:0016579">
    <property type="term" value="P:protein deubiquitination"/>
    <property type="evidence" value="ECO:0007669"/>
    <property type="project" value="InterPro"/>
</dbReference>
<feature type="compositionally biased region" description="Basic and acidic residues" evidence="4">
    <location>
        <begin position="504"/>
        <end position="530"/>
    </location>
</feature>
<feature type="compositionally biased region" description="Basic and acidic residues" evidence="4">
    <location>
        <begin position="702"/>
        <end position="726"/>
    </location>
</feature>
<keyword evidence="6" id="KW-1185">Reference proteome</keyword>
<dbReference type="InterPro" id="IPR038765">
    <property type="entry name" value="Papain-like_cys_pep_sf"/>
</dbReference>
<evidence type="ECO:0000313" key="8">
    <source>
        <dbReference type="RefSeq" id="XP_032824895.1"/>
    </source>
</evidence>
<evidence type="ECO:0000313" key="9">
    <source>
        <dbReference type="RefSeq" id="XP_032824896.1"/>
    </source>
</evidence>
<keyword evidence="3" id="KW-0378">Hydrolase</keyword>
<feature type="compositionally biased region" description="Pro residues" evidence="4">
    <location>
        <begin position="1232"/>
        <end position="1255"/>
    </location>
</feature>
<proteinExistence type="inferred from homology"/>
<dbReference type="RefSeq" id="XP_032824897.1">
    <property type="nucleotide sequence ID" value="XM_032969006.1"/>
</dbReference>
<feature type="compositionally biased region" description="Gly residues" evidence="4">
    <location>
        <begin position="662"/>
        <end position="693"/>
    </location>
</feature>
<comment type="similarity">
    <text evidence="1">Belongs to the peptidase C19 family.</text>
</comment>
<accession>A0AAJ7TY89</accession>
<feature type="region of interest" description="Disordered" evidence="4">
    <location>
        <begin position="1229"/>
        <end position="1265"/>
    </location>
</feature>
<feature type="compositionally biased region" description="Low complexity" evidence="4">
    <location>
        <begin position="443"/>
        <end position="461"/>
    </location>
</feature>
<evidence type="ECO:0000313" key="10">
    <source>
        <dbReference type="RefSeq" id="XP_032824897.1"/>
    </source>
</evidence>
<dbReference type="PANTHER" id="PTHR22975:SF9">
    <property type="entry name" value="ECHINUS SPLICE FORM 3"/>
    <property type="match status" value="1"/>
</dbReference>
<feature type="region of interest" description="Disordered" evidence="4">
    <location>
        <begin position="1354"/>
        <end position="1418"/>
    </location>
</feature>
<feature type="compositionally biased region" description="Low complexity" evidence="4">
    <location>
        <begin position="1300"/>
        <end position="1309"/>
    </location>
</feature>
<dbReference type="InterPro" id="IPR028889">
    <property type="entry name" value="USP"/>
</dbReference>
<evidence type="ECO:0000256" key="3">
    <source>
        <dbReference type="ARBA" id="ARBA00022801"/>
    </source>
</evidence>
<dbReference type="RefSeq" id="XP_032824898.1">
    <property type="nucleotide sequence ID" value="XM_032969007.1"/>
</dbReference>
<keyword evidence="2" id="KW-0833">Ubl conjugation pathway</keyword>
<dbReference type="CDD" id="cd02257">
    <property type="entry name" value="Peptidase_C19"/>
    <property type="match status" value="1"/>
</dbReference>
<feature type="domain" description="USP" evidence="5">
    <location>
        <begin position="41"/>
        <end position="364"/>
    </location>
</feature>
<feature type="region of interest" description="Disordered" evidence="4">
    <location>
        <begin position="1029"/>
        <end position="1104"/>
    </location>
</feature>
<dbReference type="PROSITE" id="PS50235">
    <property type="entry name" value="USP_3"/>
    <property type="match status" value="1"/>
</dbReference>
<feature type="compositionally biased region" description="Low complexity" evidence="4">
    <location>
        <begin position="1037"/>
        <end position="1063"/>
    </location>
</feature>
<feature type="compositionally biased region" description="Low complexity" evidence="4">
    <location>
        <begin position="979"/>
        <end position="990"/>
    </location>
</feature>
<evidence type="ECO:0000313" key="7">
    <source>
        <dbReference type="RefSeq" id="XP_032824894.1"/>
    </source>
</evidence>
<dbReference type="InterPro" id="IPR001394">
    <property type="entry name" value="Peptidase_C19_UCH"/>
</dbReference>
<dbReference type="KEGG" id="pmrn:116950878"/>
<dbReference type="Proteomes" id="UP001318040">
    <property type="component" value="Chromosome 41"/>
</dbReference>
<dbReference type="GO" id="GO:0004843">
    <property type="term" value="F:cysteine-type deubiquitinase activity"/>
    <property type="evidence" value="ECO:0007669"/>
    <property type="project" value="InterPro"/>
</dbReference>
<evidence type="ECO:0000256" key="1">
    <source>
        <dbReference type="ARBA" id="ARBA00009085"/>
    </source>
</evidence>
<evidence type="ECO:0000256" key="4">
    <source>
        <dbReference type="SAM" id="MobiDB-lite"/>
    </source>
</evidence>
<dbReference type="RefSeq" id="XP_032824894.1">
    <property type="nucleotide sequence ID" value="XM_032969003.1"/>
</dbReference>
<feature type="region of interest" description="Disordered" evidence="4">
    <location>
        <begin position="443"/>
        <end position="897"/>
    </location>
</feature>
<evidence type="ECO:0000313" key="6">
    <source>
        <dbReference type="Proteomes" id="UP001318040"/>
    </source>
</evidence>
<reference evidence="7 8" key="1">
    <citation type="submission" date="2025-04" db="UniProtKB">
        <authorList>
            <consortium name="RefSeq"/>
        </authorList>
    </citation>
    <scope>IDENTIFICATION</scope>
    <source>
        <tissue evidence="7 8">Sperm</tissue>
    </source>
</reference>
<feature type="compositionally biased region" description="Basic and acidic residues" evidence="4">
    <location>
        <begin position="1314"/>
        <end position="1324"/>
    </location>
</feature>
<dbReference type="Gene3D" id="3.90.70.10">
    <property type="entry name" value="Cysteine proteinases"/>
    <property type="match status" value="1"/>
</dbReference>
<sequence>MSWMRSLFQPGGGRPGGGRPAGSTLRRGHLLGSVTSLAAAKGLLNEPGQNSCFLNSAIQVLWQLDVFRRSFRQLSGHKCLGDSCIFCALKSMFSQFEYSEKKALHSDALRSALAETFKDEDRFQLGLMEDAAECFENLLLRIHFHLVGDVREDLCTARHCVTHQKFAMNMFEQCVCSRCGATSDPLPFVQMIQYVSTTALCEQVHSMMERQQDHFHPDMFGDVLRQASTAGDFRACPSNCGERQVRLRKVLMNSPEIVTLGLVWDSENSDLSEDVIRSLGTRLQLSELFYRVTDDKAKRTELWLVGMVCYYGHHYSTFFYHTRLRKWIYFDDAEVKEVGSKWKEVVSKCIRNHYQPLLLLYADPKGCPVSTSEAPTETMWLGPSRQRFGSVDSGREPSISSDSKTDSSNECLLQPHSDSSDSQTTVIHNAGHDVPHAVASVAAASATAAGSGSGSSKAAESPSHERNRQQRSNKGGSAEKKRSQSRPARVGRDGDPSPQSGYHSDGEALKEKSRSRQKSDDAKQKPKQETKQQQQQPQEPPRKDSGGHRSGTAADPASALPTAAPSAPKPPAGCADKEPRPRGSSGGDAKAESRSGSAEGKPQRGVRGWRPNREALNVDSVFCERREKRGGVAAPPAGSPARPGGAAGAASSGGSSSSGASSSGGGGGGGVSVGGGGGGGGGGSGAGGGGGPADGAVVGKTEQPERARKAPHADGKLPKAGEKSAEEERDWLNGPLLRIESGYDSGDRCSNSSASLDFSPLAELALGGSHGDAHAATDALRPGPRARGDVTGDHGGDSVASSDPDSPHLLSRHAWPTPQPKSPTVPWTTSQIRRAAIGAKDDGKSTAEDVAAPEMTFNPKPSKFMDLDNLSIPADSHEESAEEGGSPTEAAGQLEASEGLGITVYQYVDPASNHPLAAPNTRGRAMDTARDPLLSWPDGRPAHPAPSRMADHPLLQPQGADVAAQRGPPLPVTDGPPVSRAGAASAASAAARLSQATQTCGPGPCDECGHARGAGAVYGARYLLYGPPAEHHPLPPSSSSSSSSSSYARISSSSDRLSGDRLSPCGGGGEGGERPPLARTKSDLTANRRQAPKELAPGGFRTDGRLSLSASSVYRPRWADAGAHLRQRRIAFSLPATEAAGGAGDEPLRRFPLAGAPRPADFGAGARGSDAAESPVSPRRAKPGPRGAPLRLSYESVHYLVGCPQNLPGQWRAERGRGGVGDGGAWVCVKEPPTPPPSPLPPLPPALPVLASRPPPGERPRSLTEAAVPSVRSLIEQFQDACWGGPVSPQLPLQRLGFLRQQQPQQQQPSMGGDGERRTLEAASRESSVGSVDCGGGGGGGCCCEGGAHARRTHRSGALADAATQCERPGEPGLDSRRLGPAAAASEGSPWLPWHRQQRRRRESAGADERDGAEAEVSDLESLYRASLRAGHGAAPRGASGRTAGTQDGARHPSPTSAASPGWRKQHSGPAYSVALRARSRTSAPAAETLAGVQDAVGAAAAAVEEPSFVI</sequence>
<dbReference type="InterPro" id="IPR052398">
    <property type="entry name" value="Ubiquitin_hydrolase_53/54"/>
</dbReference>
<feature type="region of interest" description="Disordered" evidence="4">
    <location>
        <begin position="1300"/>
        <end position="1333"/>
    </location>
</feature>
<feature type="region of interest" description="Disordered" evidence="4">
    <location>
        <begin position="1"/>
        <end position="24"/>
    </location>
</feature>
<feature type="region of interest" description="Disordered" evidence="4">
    <location>
        <begin position="1430"/>
        <end position="1471"/>
    </location>
</feature>
<evidence type="ECO:0000259" key="5">
    <source>
        <dbReference type="PROSITE" id="PS50235"/>
    </source>
</evidence>
<feature type="compositionally biased region" description="Basic and acidic residues" evidence="4">
    <location>
        <begin position="1368"/>
        <end position="1378"/>
    </location>
</feature>
<dbReference type="PANTHER" id="PTHR22975">
    <property type="entry name" value="UBIQUITIN SPECIFIC PROTEINASE"/>
    <property type="match status" value="1"/>
</dbReference>
<evidence type="ECO:0000313" key="12">
    <source>
        <dbReference type="RefSeq" id="XP_032824899.1"/>
    </source>
</evidence>
<name>A0AAJ7TY89_PETMA</name>
<dbReference type="RefSeq" id="XP_032824899.1">
    <property type="nucleotide sequence ID" value="XM_032969008.1"/>
</dbReference>
<feature type="region of interest" description="Disordered" evidence="4">
    <location>
        <begin position="372"/>
        <end position="426"/>
    </location>
</feature>
<evidence type="ECO:0000313" key="11">
    <source>
        <dbReference type="RefSeq" id="XP_032824898.1"/>
    </source>
</evidence>
<feature type="compositionally biased region" description="Low complexity" evidence="4">
    <location>
        <begin position="553"/>
        <end position="566"/>
    </location>
</feature>
<dbReference type="RefSeq" id="XP_032824896.1">
    <property type="nucleotide sequence ID" value="XM_032969005.1"/>
</dbReference>
<dbReference type="SUPFAM" id="SSF54001">
    <property type="entry name" value="Cysteine proteinases"/>
    <property type="match status" value="1"/>
</dbReference>
<feature type="region of interest" description="Disordered" evidence="4">
    <location>
        <begin position="929"/>
        <end position="990"/>
    </location>
</feature>
<dbReference type="FunFam" id="3.90.70.10:FF:000041">
    <property type="entry name" value="Inactive ubiquitin carboxyl-terminal hydrolase 53"/>
    <property type="match status" value="1"/>
</dbReference>
<evidence type="ECO:0000256" key="2">
    <source>
        <dbReference type="ARBA" id="ARBA00022786"/>
    </source>
</evidence>
<feature type="region of interest" description="Disordered" evidence="4">
    <location>
        <begin position="1139"/>
        <end position="1188"/>
    </location>
</feature>
<feature type="compositionally biased region" description="Basic and acidic residues" evidence="4">
    <location>
        <begin position="1403"/>
        <end position="1413"/>
    </location>
</feature>
<gene>
    <name evidence="7 8 9 10 11 12" type="primary">LOC116950878</name>
</gene>
<feature type="compositionally biased region" description="Polar residues" evidence="4">
    <location>
        <begin position="416"/>
        <end position="426"/>
    </location>
</feature>
<organism evidence="6 11">
    <name type="scientific">Petromyzon marinus</name>
    <name type="common">Sea lamprey</name>
    <dbReference type="NCBI Taxonomy" id="7757"/>
    <lineage>
        <taxon>Eukaryota</taxon>
        <taxon>Metazoa</taxon>
        <taxon>Chordata</taxon>
        <taxon>Craniata</taxon>
        <taxon>Vertebrata</taxon>
        <taxon>Cyclostomata</taxon>
        <taxon>Hyperoartia</taxon>
        <taxon>Petromyzontiformes</taxon>
        <taxon>Petromyzontidae</taxon>
        <taxon>Petromyzon</taxon>
    </lineage>
</organism>
<feature type="compositionally biased region" description="Gly residues" evidence="4">
    <location>
        <begin position="10"/>
        <end position="20"/>
    </location>
</feature>
<protein>
    <submittedName>
        <fullName evidence="7 8">AT-rich interactive domain-containing protein 1B-like</fullName>
    </submittedName>
</protein>